<evidence type="ECO:0000256" key="1">
    <source>
        <dbReference type="ARBA" id="ARBA00006484"/>
    </source>
</evidence>
<keyword evidence="5" id="KW-1185">Reference proteome</keyword>
<dbReference type="PRINTS" id="PR00081">
    <property type="entry name" value="GDHRDH"/>
</dbReference>
<dbReference type="InterPro" id="IPR036291">
    <property type="entry name" value="NAD(P)-bd_dom_sf"/>
</dbReference>
<dbReference type="Proteomes" id="UP000315677">
    <property type="component" value="Unassembled WGS sequence"/>
</dbReference>
<comment type="caution">
    <text evidence="4">The sequence shown here is derived from an EMBL/GenBank/DDBJ whole genome shotgun (WGS) entry which is preliminary data.</text>
</comment>
<proteinExistence type="inferred from homology"/>
<dbReference type="PROSITE" id="PS00061">
    <property type="entry name" value="ADH_SHORT"/>
    <property type="match status" value="1"/>
</dbReference>
<comment type="similarity">
    <text evidence="1 3">Belongs to the short-chain dehydrogenases/reductases (SDR) family.</text>
</comment>
<evidence type="ECO:0000256" key="3">
    <source>
        <dbReference type="RuleBase" id="RU000363"/>
    </source>
</evidence>
<dbReference type="InterPro" id="IPR002347">
    <property type="entry name" value="SDR_fam"/>
</dbReference>
<dbReference type="PANTHER" id="PTHR43669">
    <property type="entry name" value="5-KETO-D-GLUCONATE 5-REDUCTASE"/>
    <property type="match status" value="1"/>
</dbReference>
<dbReference type="PRINTS" id="PR00080">
    <property type="entry name" value="SDRFAMILY"/>
</dbReference>
<dbReference type="InterPro" id="IPR020904">
    <property type="entry name" value="Sc_DH/Rdtase_CS"/>
</dbReference>
<organism evidence="4 5">
    <name type="scientific">Pseudonocardia kunmingensis</name>
    <dbReference type="NCBI Taxonomy" id="630975"/>
    <lineage>
        <taxon>Bacteria</taxon>
        <taxon>Bacillati</taxon>
        <taxon>Actinomycetota</taxon>
        <taxon>Actinomycetes</taxon>
        <taxon>Pseudonocardiales</taxon>
        <taxon>Pseudonocardiaceae</taxon>
        <taxon>Pseudonocardia</taxon>
    </lineage>
</organism>
<evidence type="ECO:0000256" key="2">
    <source>
        <dbReference type="ARBA" id="ARBA00023002"/>
    </source>
</evidence>
<keyword evidence="2" id="KW-0560">Oxidoreductase</keyword>
<protein>
    <submittedName>
        <fullName evidence="4">NADP-dependent 3-hydroxy acid dehydrogenase YdfG</fullName>
    </submittedName>
</protein>
<dbReference type="PANTHER" id="PTHR43669:SF3">
    <property type="entry name" value="ALCOHOL DEHYDROGENASE, PUTATIVE (AFU_ORTHOLOGUE AFUA_3G03445)-RELATED"/>
    <property type="match status" value="1"/>
</dbReference>
<dbReference type="RefSeq" id="WP_142049021.1">
    <property type="nucleotide sequence ID" value="NZ_VFPA01000001.1"/>
</dbReference>
<name>A0A543DYX8_9PSEU</name>
<reference evidence="4 5" key="1">
    <citation type="submission" date="2019-06" db="EMBL/GenBank/DDBJ databases">
        <title>Sequencing the genomes of 1000 actinobacteria strains.</title>
        <authorList>
            <person name="Klenk H.-P."/>
        </authorList>
    </citation>
    <scope>NUCLEOTIDE SEQUENCE [LARGE SCALE GENOMIC DNA]</scope>
    <source>
        <strain evidence="4 5">DSM 45301</strain>
    </source>
</reference>
<gene>
    <name evidence="4" type="ORF">FB558_1291</name>
</gene>
<sequence length="260" mass="26116">MTQNATTQNAATQNTHDLTGRTAVVTGASSGIGAATARALAACGARVAVLARRADRIEALAKEIDGVAVPADVTDPASLARAAATVRAALGAPDLVVANAGVMLGAPFATAEPAEWHAMVDTNVTGLLHTGKAFVDDLLAAAADGGPADLVHVGSIASHAIFPTYAVYSATKAGVAALTRGLRMELGPRGVRVRAVEPGLTESELGETMLDSAGRDTLEEIRRAVGPIPAGAIAEAIAWSAAAPPRVNVAELIVLPTAQG</sequence>
<dbReference type="Pfam" id="PF00106">
    <property type="entry name" value="adh_short"/>
    <property type="match status" value="1"/>
</dbReference>
<evidence type="ECO:0000313" key="5">
    <source>
        <dbReference type="Proteomes" id="UP000315677"/>
    </source>
</evidence>
<dbReference type="OrthoDB" id="9775296at2"/>
<dbReference type="EMBL" id="VFPA01000001">
    <property type="protein sequence ID" value="TQM14526.1"/>
    <property type="molecule type" value="Genomic_DNA"/>
</dbReference>
<dbReference type="FunFam" id="3.40.50.720:FF:000047">
    <property type="entry name" value="NADP-dependent L-serine/L-allo-threonine dehydrogenase"/>
    <property type="match status" value="1"/>
</dbReference>
<dbReference type="SUPFAM" id="SSF51735">
    <property type="entry name" value="NAD(P)-binding Rossmann-fold domains"/>
    <property type="match status" value="1"/>
</dbReference>
<dbReference type="GO" id="GO:0016616">
    <property type="term" value="F:oxidoreductase activity, acting on the CH-OH group of donors, NAD or NADP as acceptor"/>
    <property type="evidence" value="ECO:0007669"/>
    <property type="project" value="UniProtKB-ARBA"/>
</dbReference>
<evidence type="ECO:0000313" key="4">
    <source>
        <dbReference type="EMBL" id="TQM14526.1"/>
    </source>
</evidence>
<dbReference type="Gene3D" id="3.40.50.720">
    <property type="entry name" value="NAD(P)-binding Rossmann-like Domain"/>
    <property type="match status" value="1"/>
</dbReference>
<dbReference type="AlphaFoldDB" id="A0A543DYX8"/>
<accession>A0A543DYX8</accession>